<proteinExistence type="predicted"/>
<dbReference type="GeneID" id="69032745"/>
<reference evidence="2" key="1">
    <citation type="journal article" date="2015" name="PLoS Genet.">
        <title>The dynamic genome and transcriptome of the human fungal pathogen Blastomyces and close relative Emmonsia.</title>
        <authorList>
            <person name="Munoz J.F."/>
            <person name="Gauthier G.M."/>
            <person name="Desjardins C.A."/>
            <person name="Gallo J.E."/>
            <person name="Holder J."/>
            <person name="Sullivan T.D."/>
            <person name="Marty A.J."/>
            <person name="Carmen J.C."/>
            <person name="Chen Z."/>
            <person name="Ding L."/>
            <person name="Gujja S."/>
            <person name="Magrini V."/>
            <person name="Misas E."/>
            <person name="Mitreva M."/>
            <person name="Priest M."/>
            <person name="Saif S."/>
            <person name="Whiston E.A."/>
            <person name="Young S."/>
            <person name="Zeng Q."/>
            <person name="Goldman W.E."/>
            <person name="Mardis E.R."/>
            <person name="Taylor J.W."/>
            <person name="McEwen J.G."/>
            <person name="Clay O.K."/>
            <person name="Klein B.S."/>
            <person name="Cuomo C.A."/>
        </authorList>
    </citation>
    <scope>NUCLEOTIDE SEQUENCE [LARGE SCALE GENOMIC DNA]</scope>
    <source>
        <strain evidence="2">ER-3 / ATCC MYA-2586</strain>
    </source>
</reference>
<protein>
    <submittedName>
        <fullName evidence="1">Uncharacterized protein</fullName>
    </submittedName>
</protein>
<dbReference type="RefSeq" id="XP_045282681.1">
    <property type="nucleotide sequence ID" value="XM_045426899.1"/>
</dbReference>
<evidence type="ECO:0000313" key="1">
    <source>
        <dbReference type="EMBL" id="OAT02954.1"/>
    </source>
</evidence>
<dbReference type="Proteomes" id="UP000002039">
    <property type="component" value="Unassembled WGS sequence"/>
</dbReference>
<evidence type="ECO:0000313" key="2">
    <source>
        <dbReference type="Proteomes" id="UP000002039"/>
    </source>
</evidence>
<organism evidence="1 2">
    <name type="scientific">Ajellomyces dermatitidis (strain ER-3 / ATCC MYA-2586)</name>
    <name type="common">Blastomyces dermatitidis</name>
    <dbReference type="NCBI Taxonomy" id="559297"/>
    <lineage>
        <taxon>Eukaryota</taxon>
        <taxon>Fungi</taxon>
        <taxon>Dikarya</taxon>
        <taxon>Ascomycota</taxon>
        <taxon>Pezizomycotina</taxon>
        <taxon>Eurotiomycetes</taxon>
        <taxon>Eurotiomycetidae</taxon>
        <taxon>Onygenales</taxon>
        <taxon>Ajellomycetaceae</taxon>
        <taxon>Blastomyces</taxon>
    </lineage>
</organism>
<accession>A0ABX2W0P1</accession>
<keyword evidence="2" id="KW-1185">Reference proteome</keyword>
<dbReference type="EMBL" id="EQ999984">
    <property type="protein sequence ID" value="OAT02954.1"/>
    <property type="molecule type" value="Genomic_DNA"/>
</dbReference>
<gene>
    <name evidence="1" type="ORF">BDCG_17853</name>
</gene>
<sequence>MGSYVTVLTEREGSVATVAERVRDEPDTDTPVSRRDDTSLQGTATFITAVREAGEDVMMKVMLLQLIDITAFNLAFLTVMKAAAAP</sequence>
<name>A0ABX2W0P1_AJEDR</name>